<keyword evidence="1" id="KW-0347">Helicase</keyword>
<organism evidence="5 6">
    <name type="scientific">Branchiostoma lanceolatum</name>
    <name type="common">Common lancelet</name>
    <name type="synonym">Amphioxus lanceolatum</name>
    <dbReference type="NCBI Taxonomy" id="7740"/>
    <lineage>
        <taxon>Eukaryota</taxon>
        <taxon>Metazoa</taxon>
        <taxon>Chordata</taxon>
        <taxon>Cephalochordata</taxon>
        <taxon>Leptocardii</taxon>
        <taxon>Amphioxiformes</taxon>
        <taxon>Branchiostomatidae</taxon>
        <taxon>Branchiostoma</taxon>
    </lineage>
</organism>
<evidence type="ECO:0000259" key="4">
    <source>
        <dbReference type="Pfam" id="PF21530"/>
    </source>
</evidence>
<keyword evidence="1" id="KW-0233">DNA recombination</keyword>
<evidence type="ECO:0000313" key="6">
    <source>
        <dbReference type="Proteomes" id="UP000838412"/>
    </source>
</evidence>
<dbReference type="Pfam" id="PF21530">
    <property type="entry name" value="Pif1_2B_dom"/>
    <property type="match status" value="1"/>
</dbReference>
<dbReference type="InterPro" id="IPR051055">
    <property type="entry name" value="PIF1_helicase"/>
</dbReference>
<accession>A0A8S4MNQ2</accession>
<dbReference type="EMBL" id="CAKMNS010000292">
    <property type="protein sequence ID" value="CAH1277388.1"/>
    <property type="molecule type" value="Genomic_DNA"/>
</dbReference>
<dbReference type="GO" id="GO:0006310">
    <property type="term" value="P:DNA recombination"/>
    <property type="evidence" value="ECO:0007669"/>
    <property type="project" value="UniProtKB-KW"/>
</dbReference>
<dbReference type="InterPro" id="IPR049163">
    <property type="entry name" value="Pif1-like_2B_dom"/>
</dbReference>
<evidence type="ECO:0000259" key="3">
    <source>
        <dbReference type="Pfam" id="PF05970"/>
    </source>
</evidence>
<dbReference type="GO" id="GO:0006281">
    <property type="term" value="P:DNA repair"/>
    <property type="evidence" value="ECO:0007669"/>
    <property type="project" value="UniProtKB-KW"/>
</dbReference>
<dbReference type="PANTHER" id="PTHR47642:SF7">
    <property type="entry name" value="ATP-DEPENDENT DNA HELICASE PIF1"/>
    <property type="match status" value="1"/>
</dbReference>
<dbReference type="Proteomes" id="UP000838412">
    <property type="component" value="Unassembled WGS sequence"/>
</dbReference>
<keyword evidence="1" id="KW-0378">Hydrolase</keyword>
<dbReference type="GO" id="GO:0043139">
    <property type="term" value="F:5'-3' DNA helicase activity"/>
    <property type="evidence" value="ECO:0007669"/>
    <property type="project" value="UniProtKB-EC"/>
</dbReference>
<keyword evidence="6" id="KW-1185">Reference proteome</keyword>
<dbReference type="Pfam" id="PF05970">
    <property type="entry name" value="PIF1"/>
    <property type="match status" value="1"/>
</dbReference>
<sequence>MVSLSSEQLHVCNLANDFNIFVSGRAGSGKSVVLRHIIANMVQKYGEDSVAVVAPNGKAAVLINGKTINSFFSLGLGQKEATVVLRELDTESHERISKVQVLVCDEVSMLSSAIFQKVHRLLQMVKQNRRPFGGVRLVLAGDFFQLPPVDLRDDSTPDFCFLDNTWQEAVDLCLFLTGVHRQDNPQYLQMLEQMRMGRRTPECLSLIEKLTRPLPRVDVRLYSLRQDMNVYNEQRIAAFEGIETRYVARDSGPSKGGLDKLCQAPRVLVLKKGAPVVLLQNLFSISPNLVNGCTGIVKDFSNGKPLITFQTGETHIIKRHVFPYYDEGQFIAARSQLPLQLGFSMTVHKSQGSSISHLEIVDVHMFAPGQQYTAYTRAISPDSLRVLPGYSKHVIKPHPLVLNFYDTRVRVLQDLVVPCISKCTLSCEPQDAHVVGNNTHDTLDSQTLPSIPIPDGYDTKDILKLLREDIRPNFKNKYDVVMCLDYQKESLQSLIAYLILSIEEWLKDKTFDKKRGKEVTARKTLTSHILKIYEIAQDGETHARWRCVLSEINIPSSRDADKVLVRLVTVIHRHITNVSDIVSDVKEKLKGELAQMQPNTRVYNASKANCGKVRYLMGWAVYRVLINIGTKLQVLKKQKLTGKKAMEAEAKIKELQTLKAICCDMRSDQINLNLDSKYKYSLEHFNRKNKGGLFGVSDNIFLFGMALESLCGKLFRVEVSNVLGKEATSTLSKIVKDNQILKGLFVKYLNNEYIPDVDINLTHIPVHMEDPVPMEGDIVHIEGDQVHVPMVGDPVHTELDPVSMVGDPVHTELDPVSMVGDPVHTDHELDPVSMVGDPVHTELDPVSMVGDPVHTELDPVSMVGDPVDTEGETVSMVGDPVHTELDPVSMVGDPVDTDGDPVHIEGDLVHIEGNPVHIEGDPVHTDGDPVHIEGDPVHTDEDPVHIEGGPVHTDGDPVHIEGEPVHIEGDPVHTDGDPVHMEVDDYFMEGDDYLFASSEASPRTACEPLAWSNLCDLSTISEQTKEKLGCLVIDKYLNMRNKEFARRVSEKVNAHKETALRPALQAKSKKSSLLTFTSFLEDKTDAKEYTHLHLKALAVKGADSLTIFTVAQIKLFLLCYGKKTKSTSKKDLMRILCTELKSTDRMLHSHCLSSKNLEIFKKGKVPETTLSGDPLQGPDSVEHGSVGQDQGSLQPHEGATSVNDGHVNLTVERTENRHTTQQRAKRFSPTEEQIEILRNDHVTFNGNPVHLHQTRANQFGVLPSQIKRWHTSYKKRSNSDH</sequence>
<evidence type="ECO:0000313" key="5">
    <source>
        <dbReference type="EMBL" id="CAH1277388.1"/>
    </source>
</evidence>
<dbReference type="SUPFAM" id="SSF52540">
    <property type="entry name" value="P-loop containing nucleoside triphosphate hydrolases"/>
    <property type="match status" value="2"/>
</dbReference>
<gene>
    <name evidence="5" type="primary">PIF1</name>
    <name evidence="5" type="ORF">BLAG_LOCUS26179</name>
</gene>
<name>A0A8S4MNQ2_BRALA</name>
<evidence type="ECO:0000256" key="1">
    <source>
        <dbReference type="RuleBase" id="RU363044"/>
    </source>
</evidence>
<dbReference type="GO" id="GO:0000723">
    <property type="term" value="P:telomere maintenance"/>
    <property type="evidence" value="ECO:0007669"/>
    <property type="project" value="InterPro"/>
</dbReference>
<comment type="cofactor">
    <cofactor evidence="1">
        <name>Mg(2+)</name>
        <dbReference type="ChEBI" id="CHEBI:18420"/>
    </cofactor>
</comment>
<dbReference type="OrthoDB" id="272985at2759"/>
<reference evidence="5" key="1">
    <citation type="submission" date="2022-01" db="EMBL/GenBank/DDBJ databases">
        <authorList>
            <person name="Braso-Vives M."/>
        </authorList>
    </citation>
    <scope>NUCLEOTIDE SEQUENCE</scope>
</reference>
<feature type="domain" description="DNA helicase Pif1-like 2B" evidence="4">
    <location>
        <begin position="262"/>
        <end position="299"/>
    </location>
</feature>
<protein>
    <recommendedName>
        <fullName evidence="1">ATP-dependent DNA helicase</fullName>
        <ecNumber evidence="1">5.6.2.3</ecNumber>
    </recommendedName>
</protein>
<dbReference type="GO" id="GO:0016787">
    <property type="term" value="F:hydrolase activity"/>
    <property type="evidence" value="ECO:0007669"/>
    <property type="project" value="UniProtKB-KW"/>
</dbReference>
<keyword evidence="1" id="KW-0067">ATP-binding</keyword>
<evidence type="ECO:0000256" key="2">
    <source>
        <dbReference type="SAM" id="MobiDB-lite"/>
    </source>
</evidence>
<keyword evidence="1" id="KW-0227">DNA damage</keyword>
<dbReference type="PANTHER" id="PTHR47642">
    <property type="entry name" value="ATP-DEPENDENT DNA HELICASE"/>
    <property type="match status" value="1"/>
</dbReference>
<keyword evidence="1" id="KW-0234">DNA repair</keyword>
<dbReference type="Gene3D" id="3.40.50.300">
    <property type="entry name" value="P-loop containing nucleotide triphosphate hydrolases"/>
    <property type="match status" value="1"/>
</dbReference>
<dbReference type="CDD" id="cd18809">
    <property type="entry name" value="SF1_C_RecD"/>
    <property type="match status" value="1"/>
</dbReference>
<dbReference type="EC" id="5.6.2.3" evidence="1"/>
<comment type="similarity">
    <text evidence="1">Belongs to the helicase family.</text>
</comment>
<dbReference type="InterPro" id="IPR010285">
    <property type="entry name" value="DNA_helicase_pif1-like_DEAD"/>
</dbReference>
<comment type="catalytic activity">
    <reaction evidence="1">
        <text>ATP + H2O = ADP + phosphate + H(+)</text>
        <dbReference type="Rhea" id="RHEA:13065"/>
        <dbReference type="ChEBI" id="CHEBI:15377"/>
        <dbReference type="ChEBI" id="CHEBI:15378"/>
        <dbReference type="ChEBI" id="CHEBI:30616"/>
        <dbReference type="ChEBI" id="CHEBI:43474"/>
        <dbReference type="ChEBI" id="CHEBI:456216"/>
        <dbReference type="EC" id="5.6.2.3"/>
    </reaction>
</comment>
<dbReference type="GO" id="GO:0005524">
    <property type="term" value="F:ATP binding"/>
    <property type="evidence" value="ECO:0007669"/>
    <property type="project" value="UniProtKB-KW"/>
</dbReference>
<feature type="domain" description="DNA helicase Pif1-like DEAD-box helicase" evidence="3">
    <location>
        <begin position="16"/>
        <end position="185"/>
    </location>
</feature>
<feature type="region of interest" description="Disordered" evidence="2">
    <location>
        <begin position="1168"/>
        <end position="1203"/>
    </location>
</feature>
<comment type="caution">
    <text evidence="5">The sequence shown here is derived from an EMBL/GenBank/DDBJ whole genome shotgun (WGS) entry which is preliminary data.</text>
</comment>
<dbReference type="InterPro" id="IPR027417">
    <property type="entry name" value="P-loop_NTPase"/>
</dbReference>
<keyword evidence="1" id="KW-0547">Nucleotide-binding</keyword>
<proteinExistence type="inferred from homology"/>